<dbReference type="Proteomes" id="UP000682782">
    <property type="component" value="Chromosome"/>
</dbReference>
<keyword evidence="2" id="KW-1185">Reference proteome</keyword>
<reference evidence="1" key="1">
    <citation type="submission" date="2021-01" db="EMBL/GenBank/DDBJ databases">
        <title>Complete genome sequence of Clostridiales bacterium R-7.</title>
        <authorList>
            <person name="Mahoney-Kurpe S.C."/>
            <person name="Palevich N."/>
            <person name="Koike S."/>
            <person name="Moon C.D."/>
            <person name="Attwood G.T."/>
        </authorList>
    </citation>
    <scope>NUCLEOTIDE SEQUENCE</scope>
    <source>
        <strain evidence="1">R-7</strain>
    </source>
</reference>
<dbReference type="EMBL" id="CP068393">
    <property type="protein sequence ID" value="QUC67484.1"/>
    <property type="molecule type" value="Genomic_DNA"/>
</dbReference>
<accession>A0AC61N1Y8</accession>
<organism evidence="1 2">
    <name type="scientific">Aristaeella hokkaidonensis</name>
    <dbReference type="NCBI Taxonomy" id="3046382"/>
    <lineage>
        <taxon>Bacteria</taxon>
        <taxon>Bacillati</taxon>
        <taxon>Bacillota</taxon>
        <taxon>Clostridia</taxon>
        <taxon>Eubacteriales</taxon>
        <taxon>Aristaeellaceae</taxon>
        <taxon>Aristaeella</taxon>
    </lineage>
</organism>
<sequence>MSFSSALQSLRKEAKVTQEELAQNLGVSAQAVSKWENGSFPEGDLIPRIADYFHVSIDYLYGRAGKETGIEQQVVSALNALWESYRQSGADMDAANKAYIEKIYDIMWAFQISAWIETSDYYPRPEGTDENSRMASVYANNYGYSYMSPNRNKDFYLFLKEPENKEGFGGLLRQSDDVRNFFRFLSDKTNMELLGYLYCLKYGEYVRRETLIKALGVSGDQIDKSLEYLMSLEEGHGNHPIQSVSVVNDEGKAETAYGMNMNMGGLLFGLLEIADTYVHAPCGFKLQIMNRCKEWVER</sequence>
<proteinExistence type="predicted"/>
<evidence type="ECO:0000313" key="2">
    <source>
        <dbReference type="Proteomes" id="UP000682782"/>
    </source>
</evidence>
<protein>
    <submittedName>
        <fullName evidence="1">Helix-turn-helix transcriptional regulator</fullName>
    </submittedName>
</protein>
<name>A0AC61N1Y8_9FIRM</name>
<evidence type="ECO:0000313" key="1">
    <source>
        <dbReference type="EMBL" id="QUC67484.1"/>
    </source>
</evidence>
<gene>
    <name evidence="1" type="ORF">JYE49_01920</name>
</gene>